<keyword evidence="3" id="KW-1185">Reference proteome</keyword>
<evidence type="ECO:0000256" key="1">
    <source>
        <dbReference type="SAM" id="SignalP"/>
    </source>
</evidence>
<dbReference type="EMBL" id="AP024488">
    <property type="protein sequence ID" value="BCS98362.1"/>
    <property type="molecule type" value="Genomic_DNA"/>
</dbReference>
<feature type="chain" id="PRO_5046608850" evidence="1">
    <location>
        <begin position="23"/>
        <end position="135"/>
    </location>
</feature>
<dbReference type="RefSeq" id="WP_236889762.1">
    <property type="nucleotide sequence ID" value="NZ_AP024488.1"/>
</dbReference>
<name>A0ABN6FA92_9BACT</name>
<sequence length="135" mass="15110">MMRVKWIIVAVCLIVGMGVVYAHHPAEDMVDAEIYANIDEMIADTPHATMDFNDMGSLSTLAVEEGENPGGYETVETEILVESIKWFKNLIGKDLLTYFSLLDGEVTLTVKFVETGTFDGETTEVYLLLEQRVKK</sequence>
<dbReference type="Proteomes" id="UP001320148">
    <property type="component" value="Chromosome"/>
</dbReference>
<keyword evidence="1" id="KW-0732">Signal</keyword>
<accession>A0ABN6FA92</accession>
<feature type="signal peptide" evidence="1">
    <location>
        <begin position="1"/>
        <end position="22"/>
    </location>
</feature>
<organism evidence="2 3">
    <name type="scientific">Desulfoluna limicola</name>
    <dbReference type="NCBI Taxonomy" id="2810562"/>
    <lineage>
        <taxon>Bacteria</taxon>
        <taxon>Pseudomonadati</taxon>
        <taxon>Thermodesulfobacteriota</taxon>
        <taxon>Desulfobacteria</taxon>
        <taxon>Desulfobacterales</taxon>
        <taxon>Desulfolunaceae</taxon>
        <taxon>Desulfoluna</taxon>
    </lineage>
</organism>
<evidence type="ECO:0000313" key="2">
    <source>
        <dbReference type="EMBL" id="BCS98362.1"/>
    </source>
</evidence>
<evidence type="ECO:0000313" key="3">
    <source>
        <dbReference type="Proteomes" id="UP001320148"/>
    </source>
</evidence>
<proteinExistence type="predicted"/>
<protein>
    <submittedName>
        <fullName evidence="2">Uncharacterized protein</fullName>
    </submittedName>
</protein>
<reference evidence="2 3" key="1">
    <citation type="submission" date="2021-02" db="EMBL/GenBank/DDBJ databases">
        <title>Complete genome of Desulfoluna sp. strain ASN36.</title>
        <authorList>
            <person name="Takahashi A."/>
            <person name="Kojima H."/>
            <person name="Fukui M."/>
        </authorList>
    </citation>
    <scope>NUCLEOTIDE SEQUENCE [LARGE SCALE GENOMIC DNA]</scope>
    <source>
        <strain evidence="2 3">ASN36</strain>
    </source>
</reference>
<gene>
    <name evidence="2" type="ORF">DSLASN_39940</name>
</gene>